<sequence length="293" mass="34385">MIPEHLSPPRTWFVCLFFRTRNFILSTIGISLLVSLVIWIAVMLYGSFYYFYMGVHLHDFDLTFHFKSCDNDELTRCGHLESHEIPFQEYYSQMDYEKNYSVSVELILPPSEKNVRHGMFRVCLFLDEERCQAGLMRYKSSYLRNLENSLLLPFYLLGIFSEGEYETVDIILWDEFKPKLVKGVSIQPRVYIKSASLDVLSAKLKIHPKLWGLRYFMYYSHKISTLIAVSVLSILIFSLLVALWYDFLSKVVSRNRELKKSQRKEQISKINTNLQRVAANSSDSKSSGKYHEE</sequence>
<protein>
    <recommendedName>
        <fullName evidence="2">Seipin</fullName>
    </recommendedName>
</protein>
<keyword evidence="5 8" id="KW-1133">Transmembrane helix</keyword>
<keyword evidence="7 8" id="KW-0472">Membrane</keyword>
<evidence type="ECO:0000313" key="9">
    <source>
        <dbReference type="EMBL" id="CDW32377.1"/>
    </source>
</evidence>
<dbReference type="GO" id="GO:0005789">
    <property type="term" value="C:endoplasmic reticulum membrane"/>
    <property type="evidence" value="ECO:0007669"/>
    <property type="project" value="UniProtKB-SubCell"/>
</dbReference>
<evidence type="ECO:0000256" key="6">
    <source>
        <dbReference type="ARBA" id="ARBA00023098"/>
    </source>
</evidence>
<feature type="transmembrane region" description="Helical" evidence="8">
    <location>
        <begin position="23"/>
        <end position="52"/>
    </location>
</feature>
<dbReference type="KEGG" id="lsm:121132444"/>
<keyword evidence="3 8" id="KW-0812">Transmembrane</keyword>
<dbReference type="InterPro" id="IPR009617">
    <property type="entry name" value="Seipin"/>
</dbReference>
<dbReference type="OrthoDB" id="3990054at2759"/>
<evidence type="ECO:0000256" key="2">
    <source>
        <dbReference type="ARBA" id="ARBA00022064"/>
    </source>
</evidence>
<feature type="transmembrane region" description="Helical" evidence="8">
    <location>
        <begin position="223"/>
        <end position="245"/>
    </location>
</feature>
<evidence type="ECO:0000256" key="5">
    <source>
        <dbReference type="ARBA" id="ARBA00022989"/>
    </source>
</evidence>
<evidence type="ECO:0000256" key="1">
    <source>
        <dbReference type="ARBA" id="ARBA00004477"/>
    </source>
</evidence>
<proteinExistence type="predicted"/>
<comment type="subcellular location">
    <subcellularLocation>
        <location evidence="1">Endoplasmic reticulum membrane</location>
        <topology evidence="1">Multi-pass membrane protein</topology>
    </subcellularLocation>
</comment>
<dbReference type="PANTHER" id="PTHR21212:SF0">
    <property type="entry name" value="SEIPIN"/>
    <property type="match status" value="1"/>
</dbReference>
<evidence type="ECO:0000256" key="8">
    <source>
        <dbReference type="SAM" id="Phobius"/>
    </source>
</evidence>
<dbReference type="CDD" id="cd23995">
    <property type="entry name" value="Seipin_BSCL2_like"/>
    <property type="match status" value="1"/>
</dbReference>
<evidence type="ECO:0000256" key="7">
    <source>
        <dbReference type="ARBA" id="ARBA00023136"/>
    </source>
</evidence>
<dbReference type="GO" id="GO:0006629">
    <property type="term" value="P:lipid metabolic process"/>
    <property type="evidence" value="ECO:0007669"/>
    <property type="project" value="UniProtKB-KW"/>
</dbReference>
<keyword evidence="6" id="KW-0443">Lipid metabolism</keyword>
<name>A0A0K2U390_LEPSM</name>
<evidence type="ECO:0000256" key="4">
    <source>
        <dbReference type="ARBA" id="ARBA00022824"/>
    </source>
</evidence>
<evidence type="ECO:0000256" key="3">
    <source>
        <dbReference type="ARBA" id="ARBA00022692"/>
    </source>
</evidence>
<dbReference type="PANTHER" id="PTHR21212">
    <property type="entry name" value="BERNARDINELLI-SEIP CONGENITAL LIPODYSTROPHY 2 HOMOLOG BSCL2 PROTEIN"/>
    <property type="match status" value="1"/>
</dbReference>
<keyword evidence="4" id="KW-0256">Endoplasmic reticulum</keyword>
<dbReference type="GeneID" id="121132444"/>
<dbReference type="Pfam" id="PF06775">
    <property type="entry name" value="Seipin"/>
    <property type="match status" value="1"/>
</dbReference>
<dbReference type="GO" id="GO:0140042">
    <property type="term" value="P:lipid droplet formation"/>
    <property type="evidence" value="ECO:0007669"/>
    <property type="project" value="UniProtKB-ARBA"/>
</dbReference>
<dbReference type="AlphaFoldDB" id="A0A0K2U390"/>
<reference evidence="9" key="1">
    <citation type="submission" date="2014-05" db="EMBL/GenBank/DDBJ databases">
        <authorList>
            <person name="Chronopoulou M."/>
        </authorList>
    </citation>
    <scope>NUCLEOTIDE SEQUENCE</scope>
    <source>
        <tissue evidence="9">Whole organism</tissue>
    </source>
</reference>
<dbReference type="RefSeq" id="XP_040583780.1">
    <property type="nucleotide sequence ID" value="XM_040727846.2"/>
</dbReference>
<accession>A0A0K2U390</accession>
<organism evidence="9">
    <name type="scientific">Lepeophtheirus salmonis</name>
    <name type="common">Salmon louse</name>
    <name type="synonym">Caligus salmonis</name>
    <dbReference type="NCBI Taxonomy" id="72036"/>
    <lineage>
        <taxon>Eukaryota</taxon>
        <taxon>Metazoa</taxon>
        <taxon>Ecdysozoa</taxon>
        <taxon>Arthropoda</taxon>
        <taxon>Crustacea</taxon>
        <taxon>Multicrustacea</taxon>
        <taxon>Hexanauplia</taxon>
        <taxon>Copepoda</taxon>
        <taxon>Siphonostomatoida</taxon>
        <taxon>Caligidae</taxon>
        <taxon>Lepeophtheirus</taxon>
    </lineage>
</organism>
<dbReference type="EMBL" id="HACA01015016">
    <property type="protein sequence ID" value="CDW32377.1"/>
    <property type="molecule type" value="Transcribed_RNA"/>
</dbReference>